<evidence type="ECO:0000313" key="12">
    <source>
        <dbReference type="Proteomes" id="UP000050792"/>
    </source>
</evidence>
<evidence type="ECO:0000256" key="7">
    <source>
        <dbReference type="ARBA" id="ARBA00023180"/>
    </source>
</evidence>
<comment type="subcellular location">
    <subcellularLocation>
        <location evidence="1">Secreted</location>
    </subcellularLocation>
</comment>
<dbReference type="FunFam" id="2.10.25.10:FF:000014">
    <property type="entry name" value="Latent-transforming growth factor beta-binding protein 3"/>
    <property type="match status" value="1"/>
</dbReference>
<dbReference type="InterPro" id="IPR000152">
    <property type="entry name" value="EGF-type_Asp/Asn_hydroxyl_site"/>
</dbReference>
<dbReference type="SUPFAM" id="SSF57184">
    <property type="entry name" value="Growth factor receptor domain"/>
    <property type="match status" value="4"/>
</dbReference>
<dbReference type="SMART" id="SM00181">
    <property type="entry name" value="EGF"/>
    <property type="match status" value="9"/>
</dbReference>
<feature type="domain" description="EGF-like" evidence="11">
    <location>
        <begin position="823"/>
        <end position="869"/>
    </location>
</feature>
<keyword evidence="12" id="KW-1185">Reference proteome</keyword>
<feature type="domain" description="EGF-like" evidence="11">
    <location>
        <begin position="781"/>
        <end position="822"/>
    </location>
</feature>
<dbReference type="WBParaSite" id="SRDH1_29720.2">
    <property type="protein sequence ID" value="SRDH1_29720.2"/>
    <property type="gene ID" value="SRDH1_29720"/>
</dbReference>
<keyword evidence="7" id="KW-0325">Glycoprotein</keyword>
<dbReference type="PROSITE" id="PS01187">
    <property type="entry name" value="EGF_CA"/>
    <property type="match status" value="3"/>
</dbReference>
<dbReference type="PROSITE" id="PS01186">
    <property type="entry name" value="EGF_2"/>
    <property type="match status" value="3"/>
</dbReference>
<protein>
    <recommendedName>
        <fullName evidence="11">EGF-like domain-containing protein</fullName>
    </recommendedName>
</protein>
<name>A0AA85EZS9_9TREM</name>
<keyword evidence="5" id="KW-0677">Repeat</keyword>
<evidence type="ECO:0000256" key="3">
    <source>
        <dbReference type="ARBA" id="ARBA00022536"/>
    </source>
</evidence>
<dbReference type="InterPro" id="IPR009030">
    <property type="entry name" value="Growth_fac_rcpt_cys_sf"/>
</dbReference>
<evidence type="ECO:0000256" key="9">
    <source>
        <dbReference type="SAM" id="MobiDB-lite"/>
    </source>
</evidence>
<evidence type="ECO:0000259" key="11">
    <source>
        <dbReference type="PROSITE" id="PS50026"/>
    </source>
</evidence>
<accession>A0AA85EZS9</accession>
<sequence>MWHNMINLGLYHFTIQCFNKNRNYSITNKKMCIYLNLNLILILFLITFDLLSNSFLSLCSDLPKSTKLTTPLNTLNQFKHCCDDGLIAAHSLDLPILTSQTSVTNTETCAEILQFGTSVVEDDAENLSSNHFWCQRVQHFCCLSARRLKACQIGSDHIIKYNSNNCSTNEFNHLIDKRLTPIARECCLCQLIWHKSLLNENSLFKDKQESVQSACPNGNCCSFLNKILMEDNTTSSKSPMIMSDDPNVHRIIAEYLTTTEEIAMLMTTSSTPVTTEKPVATTTSTTTTEKQITDDEDDFSFNLVGGIDLPDIWEETDIDNISLTNKATNNHTTDSVTTSTPSTTLSSKTDQTTIANSIPSVASTPGITVTATTTTTSSPTSTSTLANVDHTITTEVSSETTPTSLKEVSHLETIQCQDNFVWDSDQQLCVRLVFSCPVGMYLNKETKKCVLESKDKSDCPIGYKLSTTRDECVDINECIEGLSSGILPCKGEGTRCENLPGSYNCSCISGFSMASDGTCVDINECTSTYNPCLVGQQCRNLIGSYQCLREVPCGYGYVLNPRTQQCEDVDECKVDPLICGKGMACINVRGGHKCVDYHCPGNAKRNKVGDCVPCPTGYVYNASSGICDDIDECQQPNKCRSWEKCVNERGFFLCEAKLNCAHGTRINTNGTECLDIDECLEKSFHCDDGKICVNTLSSYYCTESNCTVTQIYDYQERKCTCEKGYRILENECVDIDECSENKHNCTYDSTCMNHIGGFRCVRIEECPSGFKRKSQFSRCEDVNECELNIDSCGAHTFCKNTIGSYQCICKHGYKNINETDCTDIDECSIFTPAESCPDSRARCVNTQGSYVCVCPEGFIWLGYPDLKCKDVNECTEKPDICGNEHQCVNMIGSYRCQCAPGYKNGENEKSCVDIDECNVKPYNNDINYMSPCPYSLCINQPGSYQCQCPDGFRLGRGNRCYDIDECHEMENVCKSNNPYAPSQACINLMGSYRCVSDETPPNYVKHRLGNGFRYELKDNTKCSNIGEKCIQRMDDLFIELDQDAHAPQTLARIDTKGLPTGVVRIDLSKHYAYQAYSGKQIPVSTAFRLQPSRSHIGSVEVRLLRKLPAPMNILISVHVTISKGDVEIAHAITKLYLFVTQSFSERLRTSRISQRGII</sequence>
<dbReference type="Gene3D" id="2.10.25.10">
    <property type="entry name" value="Laminin"/>
    <property type="match status" value="10"/>
</dbReference>
<dbReference type="InterPro" id="IPR018097">
    <property type="entry name" value="EGF_Ca-bd_CS"/>
</dbReference>
<dbReference type="WBParaSite" id="SRDH1_29720.1">
    <property type="protein sequence ID" value="SRDH1_29720.1"/>
    <property type="gene ID" value="SRDH1_29720"/>
</dbReference>
<keyword evidence="4" id="KW-0732">Signal</keyword>
<keyword evidence="2" id="KW-0964">Secreted</keyword>
<evidence type="ECO:0000256" key="6">
    <source>
        <dbReference type="ARBA" id="ARBA00023157"/>
    </source>
</evidence>
<dbReference type="Proteomes" id="UP000050792">
    <property type="component" value="Unassembled WGS sequence"/>
</dbReference>
<comment type="caution">
    <text evidence="8">Lacks conserved residue(s) required for the propagation of feature annotation.</text>
</comment>
<evidence type="ECO:0000256" key="8">
    <source>
        <dbReference type="PROSITE-ProRule" id="PRU00076"/>
    </source>
</evidence>
<dbReference type="GO" id="GO:0005576">
    <property type="term" value="C:extracellular region"/>
    <property type="evidence" value="ECO:0007669"/>
    <property type="project" value="UniProtKB-SubCell"/>
</dbReference>
<dbReference type="CDD" id="cd00054">
    <property type="entry name" value="EGF_CA"/>
    <property type="match status" value="6"/>
</dbReference>
<dbReference type="FunFam" id="2.10.25.10:FF:000005">
    <property type="entry name" value="Fibrillin 2"/>
    <property type="match status" value="1"/>
</dbReference>
<dbReference type="PROSITE" id="PS50026">
    <property type="entry name" value="EGF_3"/>
    <property type="match status" value="3"/>
</dbReference>
<evidence type="ECO:0000256" key="10">
    <source>
        <dbReference type="SAM" id="Phobius"/>
    </source>
</evidence>
<feature type="transmembrane region" description="Helical" evidence="10">
    <location>
        <begin position="31"/>
        <end position="51"/>
    </location>
</feature>
<evidence type="ECO:0000313" key="14">
    <source>
        <dbReference type="WBParaSite" id="SRDH1_29720.2"/>
    </source>
</evidence>
<proteinExistence type="predicted"/>
<keyword evidence="10" id="KW-0812">Transmembrane</keyword>
<dbReference type="InterPro" id="IPR026823">
    <property type="entry name" value="cEGF"/>
</dbReference>
<dbReference type="PANTHER" id="PTHR24034">
    <property type="entry name" value="EGF-LIKE DOMAIN-CONTAINING PROTEIN"/>
    <property type="match status" value="1"/>
</dbReference>
<dbReference type="GO" id="GO:0005509">
    <property type="term" value="F:calcium ion binding"/>
    <property type="evidence" value="ECO:0007669"/>
    <property type="project" value="InterPro"/>
</dbReference>
<dbReference type="InterPro" id="IPR050751">
    <property type="entry name" value="ECM_structural_protein"/>
</dbReference>
<dbReference type="InterPro" id="IPR001881">
    <property type="entry name" value="EGF-like_Ca-bd_dom"/>
</dbReference>
<dbReference type="SMART" id="SM00179">
    <property type="entry name" value="EGF_CA"/>
    <property type="match status" value="11"/>
</dbReference>
<dbReference type="Pfam" id="PF07645">
    <property type="entry name" value="EGF_CA"/>
    <property type="match status" value="9"/>
</dbReference>
<keyword evidence="10" id="KW-0472">Membrane</keyword>
<evidence type="ECO:0000313" key="13">
    <source>
        <dbReference type="WBParaSite" id="SRDH1_29720.1"/>
    </source>
</evidence>
<keyword evidence="3 8" id="KW-0245">EGF-like domain</keyword>
<evidence type="ECO:0000256" key="5">
    <source>
        <dbReference type="ARBA" id="ARBA00022737"/>
    </source>
</evidence>
<feature type="domain" description="EGF-like" evidence="11">
    <location>
        <begin position="870"/>
        <end position="908"/>
    </location>
</feature>
<dbReference type="PANTHER" id="PTHR24034:SF209">
    <property type="entry name" value="EGF-LIKE DOMAIN-CONTAINING PROTEIN"/>
    <property type="match status" value="1"/>
</dbReference>
<reference evidence="12" key="1">
    <citation type="submission" date="2022-06" db="EMBL/GenBank/DDBJ databases">
        <authorList>
            <person name="Berger JAMES D."/>
            <person name="Berger JAMES D."/>
        </authorList>
    </citation>
    <scope>NUCLEOTIDE SEQUENCE [LARGE SCALE GENOMIC DNA]</scope>
</reference>
<dbReference type="InterPro" id="IPR049883">
    <property type="entry name" value="NOTCH1_EGF-like"/>
</dbReference>
<evidence type="ECO:0000256" key="1">
    <source>
        <dbReference type="ARBA" id="ARBA00004613"/>
    </source>
</evidence>
<dbReference type="Pfam" id="PF12662">
    <property type="entry name" value="cEGF"/>
    <property type="match status" value="1"/>
</dbReference>
<reference evidence="13 14" key="2">
    <citation type="submission" date="2023-11" db="UniProtKB">
        <authorList>
            <consortium name="WormBaseParasite"/>
        </authorList>
    </citation>
    <scope>IDENTIFICATION</scope>
</reference>
<dbReference type="InterPro" id="IPR000742">
    <property type="entry name" value="EGF"/>
</dbReference>
<dbReference type="AlphaFoldDB" id="A0AA85EZS9"/>
<keyword evidence="6" id="KW-1015">Disulfide bond</keyword>
<evidence type="ECO:0000256" key="2">
    <source>
        <dbReference type="ARBA" id="ARBA00022525"/>
    </source>
</evidence>
<evidence type="ECO:0000256" key="4">
    <source>
        <dbReference type="ARBA" id="ARBA00022729"/>
    </source>
</evidence>
<dbReference type="PROSITE" id="PS00010">
    <property type="entry name" value="ASX_HYDROXYL"/>
    <property type="match status" value="4"/>
</dbReference>
<feature type="region of interest" description="Disordered" evidence="9">
    <location>
        <begin position="271"/>
        <end position="290"/>
    </location>
</feature>
<organism evidence="12 14">
    <name type="scientific">Schistosoma rodhaini</name>
    <dbReference type="NCBI Taxonomy" id="6188"/>
    <lineage>
        <taxon>Eukaryota</taxon>
        <taxon>Metazoa</taxon>
        <taxon>Spiralia</taxon>
        <taxon>Lophotrochozoa</taxon>
        <taxon>Platyhelminthes</taxon>
        <taxon>Trematoda</taxon>
        <taxon>Digenea</taxon>
        <taxon>Strigeidida</taxon>
        <taxon>Schistosomatoidea</taxon>
        <taxon>Schistosomatidae</taxon>
        <taxon>Schistosoma</taxon>
    </lineage>
</organism>
<keyword evidence="10" id="KW-1133">Transmembrane helix</keyword>
<dbReference type="FunFam" id="2.10.25.10:FF:000038">
    <property type="entry name" value="Fibrillin 2"/>
    <property type="match status" value="2"/>
</dbReference>